<evidence type="ECO:0000256" key="1">
    <source>
        <dbReference type="SAM" id="MobiDB-lite"/>
    </source>
</evidence>
<dbReference type="EMBL" id="JAATJH010000003">
    <property type="protein sequence ID" value="NJC26618.1"/>
    <property type="molecule type" value="Genomic_DNA"/>
</dbReference>
<evidence type="ECO:0000256" key="2">
    <source>
        <dbReference type="SAM" id="Phobius"/>
    </source>
</evidence>
<sequence length="448" mass="48623">MKHIDDLFRDGLSGRKGDVPADLWAKIQAARPAVPAGEALDQKFSDALRDREAPVPIGMWGRIVAARALPRKRALYALASLALLLLMGGFLYLNQGQAPVTPAATAPAVAQVDPARDLQLATTERTSTSEAVGIDQGALSERPAPSANATAARNTSNNLARNAGAESSGTQTLPGAPVGMSASEAATPPPTLMNERNTAVTSPLPSIVNFLPVTTTLPKERKQKFRLQPTKGTSFSRAPRHRSQTEMLFGGAYANQVLTASTPEDRALLSARENSEFPEVSYQITLRQSYRFTDRIVLRGGLTYVDVRNQLDYEEIVDNELVFTSRNNHLRMLEVPVLAGLTIPGKRLSVSINAGPVFNLTTAVQGSYLDPDTPEPIDLRESGNYRTYTGVGYMTSLTTTYAIGKKEPFVLVLEPFFKHYPGSFTRPGARIQESYWLAGLQLGIRKGL</sequence>
<comment type="caution">
    <text evidence="3">The sequence shown here is derived from an EMBL/GenBank/DDBJ whole genome shotgun (WGS) entry which is preliminary data.</text>
</comment>
<evidence type="ECO:0000313" key="3">
    <source>
        <dbReference type="EMBL" id="NJC26618.1"/>
    </source>
</evidence>
<evidence type="ECO:0000313" key="4">
    <source>
        <dbReference type="Proteomes" id="UP000770785"/>
    </source>
</evidence>
<keyword evidence="4" id="KW-1185">Reference proteome</keyword>
<reference evidence="3 4" key="1">
    <citation type="submission" date="2020-03" db="EMBL/GenBank/DDBJ databases">
        <title>Genomic Encyclopedia of Type Strains, Phase IV (KMG-IV): sequencing the most valuable type-strain genomes for metagenomic binning, comparative biology and taxonomic classification.</title>
        <authorList>
            <person name="Goeker M."/>
        </authorList>
    </citation>
    <scope>NUCLEOTIDE SEQUENCE [LARGE SCALE GENOMIC DNA]</scope>
    <source>
        <strain evidence="3 4">DSM 105096</strain>
    </source>
</reference>
<dbReference type="RefSeq" id="WP_168037385.1">
    <property type="nucleotide sequence ID" value="NZ_JAATJH010000003.1"/>
</dbReference>
<feature type="transmembrane region" description="Helical" evidence="2">
    <location>
        <begin position="74"/>
        <end position="93"/>
    </location>
</feature>
<keyword evidence="2" id="KW-1133">Transmembrane helix</keyword>
<evidence type="ECO:0008006" key="5">
    <source>
        <dbReference type="Google" id="ProtNLM"/>
    </source>
</evidence>
<name>A0ABX0XBG7_9BACT</name>
<dbReference type="Proteomes" id="UP000770785">
    <property type="component" value="Unassembled WGS sequence"/>
</dbReference>
<accession>A0ABX0XBG7</accession>
<organism evidence="3 4">
    <name type="scientific">Neolewinella antarctica</name>
    <dbReference type="NCBI Taxonomy" id="442734"/>
    <lineage>
        <taxon>Bacteria</taxon>
        <taxon>Pseudomonadati</taxon>
        <taxon>Bacteroidota</taxon>
        <taxon>Saprospiria</taxon>
        <taxon>Saprospirales</taxon>
        <taxon>Lewinellaceae</taxon>
        <taxon>Neolewinella</taxon>
    </lineage>
</organism>
<keyword evidence="2" id="KW-0812">Transmembrane</keyword>
<feature type="compositionally biased region" description="Low complexity" evidence="1">
    <location>
        <begin position="143"/>
        <end position="163"/>
    </location>
</feature>
<keyword evidence="2" id="KW-0472">Membrane</keyword>
<feature type="region of interest" description="Disordered" evidence="1">
    <location>
        <begin position="122"/>
        <end position="197"/>
    </location>
</feature>
<protein>
    <recommendedName>
        <fullName evidence="5">Outer membrane protein beta-barrel domain-containing protein</fullName>
    </recommendedName>
</protein>
<proteinExistence type="predicted"/>
<gene>
    <name evidence="3" type="ORF">GGR27_002128</name>
</gene>